<dbReference type="Gene3D" id="3.40.50.12780">
    <property type="entry name" value="N-terminal domain of ligase-like"/>
    <property type="match status" value="1"/>
</dbReference>
<feature type="domain" description="AMP-dependent synthetase/ligase" evidence="2">
    <location>
        <begin position="42"/>
        <end position="206"/>
    </location>
</feature>
<reference evidence="3" key="2">
    <citation type="submission" date="2021-10" db="EMBL/GenBank/DDBJ databases">
        <title>Phylogenomics reveals ancestral predisposition of the termite-cultivated fungus Termitomyces towards a domesticated lifestyle.</title>
        <authorList>
            <person name="Auxier B."/>
            <person name="Grum-Grzhimaylo A."/>
            <person name="Cardenas M.E."/>
            <person name="Lodge J.D."/>
            <person name="Laessoe T."/>
            <person name="Pedersen O."/>
            <person name="Smith M.E."/>
            <person name="Kuyper T.W."/>
            <person name="Franco-Molano E.A."/>
            <person name="Baroni T.J."/>
            <person name="Aanen D.K."/>
        </authorList>
    </citation>
    <scope>NUCLEOTIDE SEQUENCE</scope>
    <source>
        <strain evidence="3">AP01</strain>
        <tissue evidence="3">Mycelium</tissue>
    </source>
</reference>
<dbReference type="GO" id="GO:0044550">
    <property type="term" value="P:secondary metabolite biosynthetic process"/>
    <property type="evidence" value="ECO:0007669"/>
    <property type="project" value="TreeGrafter"/>
</dbReference>
<dbReference type="Pfam" id="PF00501">
    <property type="entry name" value="AMP-binding"/>
    <property type="match status" value="1"/>
</dbReference>
<name>A0A9P7G037_9AGAR</name>
<proteinExistence type="predicted"/>
<gene>
    <name evidence="3" type="ORF">DXG03_004536</name>
</gene>
<accession>A0A9P7G037</accession>
<keyword evidence="1" id="KW-0511">Multifunctional enzyme</keyword>
<dbReference type="GO" id="GO:0005737">
    <property type="term" value="C:cytoplasm"/>
    <property type="evidence" value="ECO:0007669"/>
    <property type="project" value="TreeGrafter"/>
</dbReference>
<dbReference type="AlphaFoldDB" id="A0A9P7G037"/>
<dbReference type="PANTHER" id="PTHR45527:SF1">
    <property type="entry name" value="FATTY ACID SYNTHASE"/>
    <property type="match status" value="1"/>
</dbReference>
<dbReference type="PROSITE" id="PS00455">
    <property type="entry name" value="AMP_BINDING"/>
    <property type="match status" value="1"/>
</dbReference>
<comment type="caution">
    <text evidence="3">The sequence shown here is derived from an EMBL/GenBank/DDBJ whole genome shotgun (WGS) entry which is preliminary data.</text>
</comment>
<dbReference type="OrthoDB" id="2970380at2759"/>
<dbReference type="GO" id="GO:0043041">
    <property type="term" value="P:amino acid activation for nonribosomal peptide biosynthetic process"/>
    <property type="evidence" value="ECO:0007669"/>
    <property type="project" value="TreeGrafter"/>
</dbReference>
<dbReference type="SUPFAM" id="SSF56801">
    <property type="entry name" value="Acetyl-CoA synthetase-like"/>
    <property type="match status" value="1"/>
</dbReference>
<dbReference type="GO" id="GO:0031177">
    <property type="term" value="F:phosphopantetheine binding"/>
    <property type="evidence" value="ECO:0007669"/>
    <property type="project" value="TreeGrafter"/>
</dbReference>
<dbReference type="InterPro" id="IPR020459">
    <property type="entry name" value="AMP-binding"/>
</dbReference>
<keyword evidence="4" id="KW-1185">Reference proteome</keyword>
<dbReference type="InterPro" id="IPR000873">
    <property type="entry name" value="AMP-dep_synth/lig_dom"/>
</dbReference>
<reference evidence="3" key="1">
    <citation type="submission" date="2020-07" db="EMBL/GenBank/DDBJ databases">
        <authorList>
            <person name="Nieuwenhuis M."/>
            <person name="Van De Peppel L.J.J."/>
        </authorList>
    </citation>
    <scope>NUCLEOTIDE SEQUENCE</scope>
    <source>
        <strain evidence="3">AP01</strain>
        <tissue evidence="3">Mycelium</tissue>
    </source>
</reference>
<dbReference type="FunFam" id="3.40.50.980:FF:000001">
    <property type="entry name" value="Non-ribosomal peptide synthetase"/>
    <property type="match status" value="1"/>
</dbReference>
<dbReference type="InterPro" id="IPR020845">
    <property type="entry name" value="AMP-binding_CS"/>
</dbReference>
<protein>
    <recommendedName>
        <fullName evidence="2">AMP-dependent synthetase/ligase domain-containing protein</fullName>
    </recommendedName>
</protein>
<dbReference type="InterPro" id="IPR042099">
    <property type="entry name" value="ANL_N_sf"/>
</dbReference>
<dbReference type="PANTHER" id="PTHR45527">
    <property type="entry name" value="NONRIBOSOMAL PEPTIDE SYNTHETASE"/>
    <property type="match status" value="1"/>
</dbReference>
<dbReference type="EMBL" id="JABCKV010000271">
    <property type="protein sequence ID" value="KAG5641657.1"/>
    <property type="molecule type" value="Genomic_DNA"/>
</dbReference>
<evidence type="ECO:0000313" key="3">
    <source>
        <dbReference type="EMBL" id="KAG5641657.1"/>
    </source>
</evidence>
<evidence type="ECO:0000313" key="4">
    <source>
        <dbReference type="Proteomes" id="UP000775547"/>
    </source>
</evidence>
<sequence>MDSRAFSPEALQSLSPVGRALFNKFGRGEAREYPLKCVHQAFEFQARSHPEAIAVEDLHERITYAHLDREANCLAAHLREQGIFPGARVGLLVERSIHMVIGILAVLKAGGAYVPLDGNIVSSSTLTHALRDSDASLVLVQDKFADRVFMTPTLSLEEFVCTHKTVAECSKPEELSSPDDSAYIIYTSGTTGIPKGVDVMHQNVTNRK</sequence>
<dbReference type="PRINTS" id="PR00154">
    <property type="entry name" value="AMPBINDING"/>
</dbReference>
<evidence type="ECO:0000256" key="1">
    <source>
        <dbReference type="ARBA" id="ARBA00023268"/>
    </source>
</evidence>
<dbReference type="Proteomes" id="UP000775547">
    <property type="component" value="Unassembled WGS sequence"/>
</dbReference>
<organism evidence="3 4">
    <name type="scientific">Asterophora parasitica</name>
    <dbReference type="NCBI Taxonomy" id="117018"/>
    <lineage>
        <taxon>Eukaryota</taxon>
        <taxon>Fungi</taxon>
        <taxon>Dikarya</taxon>
        <taxon>Basidiomycota</taxon>
        <taxon>Agaricomycotina</taxon>
        <taxon>Agaricomycetes</taxon>
        <taxon>Agaricomycetidae</taxon>
        <taxon>Agaricales</taxon>
        <taxon>Tricholomatineae</taxon>
        <taxon>Lyophyllaceae</taxon>
        <taxon>Asterophora</taxon>
    </lineage>
</organism>
<evidence type="ECO:0000259" key="2">
    <source>
        <dbReference type="Pfam" id="PF00501"/>
    </source>
</evidence>